<keyword evidence="1" id="KW-0812">Transmembrane</keyword>
<evidence type="ECO:0000313" key="4">
    <source>
        <dbReference type="Proteomes" id="UP000318081"/>
    </source>
</evidence>
<evidence type="ECO:0000256" key="2">
    <source>
        <dbReference type="SAM" id="SignalP"/>
    </source>
</evidence>
<feature type="transmembrane region" description="Helical" evidence="1">
    <location>
        <begin position="387"/>
        <end position="410"/>
    </location>
</feature>
<name>A0ABX5Y3H0_9BACT</name>
<feature type="transmembrane region" description="Helical" evidence="1">
    <location>
        <begin position="419"/>
        <end position="438"/>
    </location>
</feature>
<keyword evidence="2" id="KW-0732">Signal</keyword>
<organism evidence="3 4">
    <name type="scientific">Stieleria magnilauensis</name>
    <dbReference type="NCBI Taxonomy" id="2527963"/>
    <lineage>
        <taxon>Bacteria</taxon>
        <taxon>Pseudomonadati</taxon>
        <taxon>Planctomycetota</taxon>
        <taxon>Planctomycetia</taxon>
        <taxon>Pirellulales</taxon>
        <taxon>Pirellulaceae</taxon>
        <taxon>Stieleria</taxon>
    </lineage>
</organism>
<gene>
    <name evidence="3" type="ORF">TBK1r_70580</name>
</gene>
<keyword evidence="1" id="KW-1133">Transmembrane helix</keyword>
<feature type="signal peptide" evidence="2">
    <location>
        <begin position="1"/>
        <end position="27"/>
    </location>
</feature>
<dbReference type="RefSeq" id="WP_145220044.1">
    <property type="nucleotide sequence ID" value="NZ_CP036432.1"/>
</dbReference>
<feature type="chain" id="PRO_5047112645" evidence="2">
    <location>
        <begin position="28"/>
        <end position="777"/>
    </location>
</feature>
<reference evidence="3 4" key="1">
    <citation type="submission" date="2019-02" db="EMBL/GenBank/DDBJ databases">
        <title>Deep-cultivation of Planctomycetes and their phenomic and genomic characterization uncovers novel biology.</title>
        <authorList>
            <person name="Wiegand S."/>
            <person name="Jogler M."/>
            <person name="Boedeker C."/>
            <person name="Pinto D."/>
            <person name="Vollmers J."/>
            <person name="Rivas-Marin E."/>
            <person name="Kohn T."/>
            <person name="Peeters S.H."/>
            <person name="Heuer A."/>
            <person name="Rast P."/>
            <person name="Oberbeckmann S."/>
            <person name="Bunk B."/>
            <person name="Jeske O."/>
            <person name="Meyerdierks A."/>
            <person name="Storesund J.E."/>
            <person name="Kallscheuer N."/>
            <person name="Luecker S."/>
            <person name="Lage O.M."/>
            <person name="Pohl T."/>
            <person name="Merkel B.J."/>
            <person name="Hornburger P."/>
            <person name="Mueller R.-W."/>
            <person name="Bruemmer F."/>
            <person name="Labrenz M."/>
            <person name="Spormann A.M."/>
            <person name="Op den Camp H."/>
            <person name="Overmann J."/>
            <person name="Amann R."/>
            <person name="Jetten M.S.M."/>
            <person name="Mascher T."/>
            <person name="Medema M.H."/>
            <person name="Devos D.P."/>
            <person name="Kaster A.-K."/>
            <person name="Ovreas L."/>
            <person name="Rohde M."/>
            <person name="Galperin M.Y."/>
            <person name="Jogler C."/>
        </authorList>
    </citation>
    <scope>NUCLEOTIDE SEQUENCE [LARGE SCALE GENOMIC DNA]</scope>
    <source>
        <strain evidence="3 4">TBK1r</strain>
    </source>
</reference>
<keyword evidence="4" id="KW-1185">Reference proteome</keyword>
<evidence type="ECO:0000256" key="1">
    <source>
        <dbReference type="SAM" id="Phobius"/>
    </source>
</evidence>
<dbReference type="Proteomes" id="UP000318081">
    <property type="component" value="Chromosome"/>
</dbReference>
<dbReference type="EMBL" id="CP036432">
    <property type="protein sequence ID" value="QDV88026.1"/>
    <property type="molecule type" value="Genomic_DNA"/>
</dbReference>
<protein>
    <submittedName>
        <fullName evidence="3">Uncharacterized protein</fullName>
    </submittedName>
</protein>
<proteinExistence type="predicted"/>
<accession>A0ABX5Y3H0</accession>
<sequence>MTDHVKFAAAAALLSLVLLSSAPVAVAEQEPAVAETTPAAVVVGINGHYRVGRPTAIRLAESTRSAMESDGGSRSEFALETLDGDGVRVRYGTYPTADSEPIELGYVVPGSEAAPLQIQRTTEAGTEVVVQTRFPAAGRPDRGPSMIPAGMPWIVSVGDPLGVDQIGASNVLLDKAAHIAVTRIESADRLPFQSLGYDGVDMVMVNATGVPVLEAMTGEQSDALVSWLRRGGHLFVTLGEATERTLQAAPWLELLLPVEDVTLSRYDPAAFETFTSSQTPLDVFQGIKLPRREGRVLISGRTTRRVSAVLGADYVTGLGHITVVTADLDRPRFAQWPERLDLIKQVVGELLEEQTGERDSRTGSTSFSDLAGQMRGVLDQFVIKPRFSFSVVSVVVMLLIALIGPLDYLLINRVWGKPLLGWVTFPLMAILLSVFLVIQAAPKTVADAADTESAGGDSTGAASPTSALLRANQFQVTDIDLVNGAGRGFAWCSLYSHDPVRVDLRYGAREALAPLEPKSSGQPGSTASRSFVFPMGYPGREFGGIQLAGENTVFEAYSVAPSKIDQEVGRGVKTELNGLTIAPRSSKSIAARCSFTADTDRAVAVIRRPGSELLRGALVNPLPYDILDGVLIYGNWVYLLPTRVPAGSSVAELSELRQKNFRWRLTRQQSADQSTTVTTPWSPSDFSDAKRVAEMILFHRAAGGELYTGLGHHVLGDLDLSDLLVEDRCLLMGRTEQPLFELDVKETMDDSAGFIQPGGRVLSMVRVVVPVRSTRLN</sequence>
<keyword evidence="1" id="KW-0472">Membrane</keyword>
<evidence type="ECO:0000313" key="3">
    <source>
        <dbReference type="EMBL" id="QDV88026.1"/>
    </source>
</evidence>